<dbReference type="OrthoDB" id="8946715at2"/>
<protein>
    <submittedName>
        <fullName evidence="2">Uncharacterized protein</fullName>
    </submittedName>
</protein>
<name>A0A3N5D7B8_9ENTR</name>
<proteinExistence type="predicted"/>
<evidence type="ECO:0000313" key="2">
    <source>
        <dbReference type="EMBL" id="RPH22321.1"/>
    </source>
</evidence>
<comment type="caution">
    <text evidence="2">The sequence shown here is derived from an EMBL/GenBank/DDBJ whole genome shotgun (WGS) entry which is preliminary data.</text>
</comment>
<dbReference type="EMBL" id="RPOH01000078">
    <property type="protein sequence ID" value="RPH22321.1"/>
    <property type="molecule type" value="Genomic_DNA"/>
</dbReference>
<evidence type="ECO:0000313" key="3">
    <source>
        <dbReference type="Proteomes" id="UP000268615"/>
    </source>
</evidence>
<dbReference type="Proteomes" id="UP000268615">
    <property type="component" value="Unassembled WGS sequence"/>
</dbReference>
<reference evidence="2 3" key="1">
    <citation type="submission" date="2018-11" db="EMBL/GenBank/DDBJ databases">
        <title>Draft genome sequence of Buttiauxella warmboldiae CCUG 35512.</title>
        <authorList>
            <person name="Salva-Serra F."/>
            <person name="Marathe N."/>
            <person name="Moore E."/>
            <person name="Svensson L."/>
            <person name="Engstrom-Jakobsson H."/>
        </authorList>
    </citation>
    <scope>NUCLEOTIDE SEQUENCE [LARGE SCALE GENOMIC DNA]</scope>
    <source>
        <strain evidence="2 3">CCUG 35512</strain>
    </source>
</reference>
<keyword evidence="1" id="KW-0175">Coiled coil</keyword>
<evidence type="ECO:0000256" key="1">
    <source>
        <dbReference type="SAM" id="Coils"/>
    </source>
</evidence>
<gene>
    <name evidence="2" type="ORF">EHN07_16945</name>
</gene>
<feature type="coiled-coil region" evidence="1">
    <location>
        <begin position="38"/>
        <end position="65"/>
    </location>
</feature>
<organism evidence="2 3">
    <name type="scientific">Buttiauxella warmboldiae</name>
    <dbReference type="NCBI Taxonomy" id="82993"/>
    <lineage>
        <taxon>Bacteria</taxon>
        <taxon>Pseudomonadati</taxon>
        <taxon>Pseudomonadota</taxon>
        <taxon>Gammaproteobacteria</taxon>
        <taxon>Enterobacterales</taxon>
        <taxon>Enterobacteriaceae</taxon>
        <taxon>Buttiauxella</taxon>
    </lineage>
</organism>
<dbReference type="Gene3D" id="6.10.290.10">
    <property type="match status" value="1"/>
</dbReference>
<keyword evidence="3" id="KW-1185">Reference proteome</keyword>
<dbReference type="RefSeq" id="WP_124025221.1">
    <property type="nucleotide sequence ID" value="NZ_RPOH01000078.1"/>
</dbReference>
<accession>A0A3N5D7B8</accession>
<dbReference type="AlphaFoldDB" id="A0A3N5D7B8"/>
<sequence length="121" mass="14105">MTDINKIKNAVRMLAGLAESNIDFADDEWSIDYHLDLDKELRDELAKLQIELDLLTNALKEKDLVTAKYALVMARLFSLNLSNFFLNIFEDIEKVGWSEEIKLPAIPEDYQIPEHYNYPKK</sequence>